<keyword evidence="5" id="KW-1185">Reference proteome</keyword>
<gene>
    <name evidence="4" type="ORF">ACH407_00470</name>
</gene>
<accession>A0ABW7TZU4</accession>
<comment type="similarity">
    <text evidence="1">Belongs to the actin-binding proteins ADF family.</text>
</comment>
<proteinExistence type="inferred from homology"/>
<dbReference type="CDD" id="cd11286">
    <property type="entry name" value="ADF_cofilin_like"/>
    <property type="match status" value="1"/>
</dbReference>
<dbReference type="EMBL" id="JBIRUI010000001">
    <property type="protein sequence ID" value="MFI1712048.1"/>
    <property type="molecule type" value="Genomic_DNA"/>
</dbReference>
<dbReference type="Gene3D" id="3.40.20.10">
    <property type="entry name" value="Severin"/>
    <property type="match status" value="1"/>
</dbReference>
<keyword evidence="2" id="KW-0009">Actin-binding</keyword>
<name>A0ABW7TZU4_9ACTN</name>
<evidence type="ECO:0000256" key="1">
    <source>
        <dbReference type="ARBA" id="ARBA00006844"/>
    </source>
</evidence>
<dbReference type="InterPro" id="IPR002108">
    <property type="entry name" value="ADF-H"/>
</dbReference>
<dbReference type="SMART" id="SM00102">
    <property type="entry name" value="ADF"/>
    <property type="match status" value="1"/>
</dbReference>
<dbReference type="PANTHER" id="PTHR11913">
    <property type="entry name" value="COFILIN-RELATED"/>
    <property type="match status" value="1"/>
</dbReference>
<evidence type="ECO:0000256" key="2">
    <source>
        <dbReference type="ARBA" id="ARBA00023203"/>
    </source>
</evidence>
<protein>
    <submittedName>
        <fullName evidence="4">Actin-binding ADF family protein</fullName>
    </submittedName>
</protein>
<organism evidence="4 5">
    <name type="scientific">Streptomyces litmocidini</name>
    <dbReference type="NCBI Taxonomy" id="67318"/>
    <lineage>
        <taxon>Bacteria</taxon>
        <taxon>Bacillati</taxon>
        <taxon>Actinomycetota</taxon>
        <taxon>Actinomycetes</taxon>
        <taxon>Kitasatosporales</taxon>
        <taxon>Streptomycetaceae</taxon>
        <taxon>Streptomyces</taxon>
    </lineage>
</organism>
<dbReference type="Proteomes" id="UP001611339">
    <property type="component" value="Unassembled WGS sequence"/>
</dbReference>
<dbReference type="PROSITE" id="PS51263">
    <property type="entry name" value="ADF_H"/>
    <property type="match status" value="1"/>
</dbReference>
<dbReference type="InterPro" id="IPR029006">
    <property type="entry name" value="ADF-H/Gelsolin-like_dom_sf"/>
</dbReference>
<sequence length="144" mass="16128">MRESNVTVSTTAISTAAVEAYQDLKLKRSFRYIIFTLSEDFSEVVVEKTSASGGYNDFLEDLPEDECRFAVYDLEFEVEDGGKRNRIVFFSWAPDDAKLKQKMLFANSRDDLKRTLTGVGLEISGTDPGEVSYEAVVDKASRGN</sequence>
<evidence type="ECO:0000259" key="3">
    <source>
        <dbReference type="PROSITE" id="PS51263"/>
    </source>
</evidence>
<reference evidence="4 5" key="1">
    <citation type="submission" date="2024-10" db="EMBL/GenBank/DDBJ databases">
        <title>The Natural Products Discovery Center: Release of the First 8490 Sequenced Strains for Exploring Actinobacteria Biosynthetic Diversity.</title>
        <authorList>
            <person name="Kalkreuter E."/>
            <person name="Kautsar S.A."/>
            <person name="Yang D."/>
            <person name="Bader C.D."/>
            <person name="Teijaro C.N."/>
            <person name="Fluegel L."/>
            <person name="Davis C.M."/>
            <person name="Simpson J.R."/>
            <person name="Lauterbach L."/>
            <person name="Steele A.D."/>
            <person name="Gui C."/>
            <person name="Meng S."/>
            <person name="Li G."/>
            <person name="Viehrig K."/>
            <person name="Ye F."/>
            <person name="Su P."/>
            <person name="Kiefer A.F."/>
            <person name="Nichols A."/>
            <person name="Cepeda A.J."/>
            <person name="Yan W."/>
            <person name="Fan B."/>
            <person name="Jiang Y."/>
            <person name="Adhikari A."/>
            <person name="Zheng C.-J."/>
            <person name="Schuster L."/>
            <person name="Cowan T.M."/>
            <person name="Smanski M.J."/>
            <person name="Chevrette M.G."/>
            <person name="De Carvalho L.P.S."/>
            <person name="Shen B."/>
        </authorList>
    </citation>
    <scope>NUCLEOTIDE SEQUENCE [LARGE SCALE GENOMIC DNA]</scope>
    <source>
        <strain evidence="4 5">NPDC020602</strain>
    </source>
</reference>
<dbReference type="SUPFAM" id="SSF55753">
    <property type="entry name" value="Actin depolymerizing proteins"/>
    <property type="match status" value="1"/>
</dbReference>
<evidence type="ECO:0000313" key="5">
    <source>
        <dbReference type="Proteomes" id="UP001611339"/>
    </source>
</evidence>
<feature type="domain" description="ADF-H" evidence="3">
    <location>
        <begin position="5"/>
        <end position="141"/>
    </location>
</feature>
<dbReference type="Pfam" id="PF00241">
    <property type="entry name" value="Cofilin_ADF"/>
    <property type="match status" value="1"/>
</dbReference>
<dbReference type="InterPro" id="IPR017904">
    <property type="entry name" value="ADF/Cofilin"/>
</dbReference>
<evidence type="ECO:0000313" key="4">
    <source>
        <dbReference type="EMBL" id="MFI1712048.1"/>
    </source>
</evidence>
<dbReference type="RefSeq" id="WP_398706326.1">
    <property type="nucleotide sequence ID" value="NZ_JBIRUI010000001.1"/>
</dbReference>
<comment type="caution">
    <text evidence="4">The sequence shown here is derived from an EMBL/GenBank/DDBJ whole genome shotgun (WGS) entry which is preliminary data.</text>
</comment>